<organism evidence="4 5">
    <name type="scientific">Jatrophihabitans telluris</name>
    <dbReference type="NCBI Taxonomy" id="2038343"/>
    <lineage>
        <taxon>Bacteria</taxon>
        <taxon>Bacillati</taxon>
        <taxon>Actinomycetota</taxon>
        <taxon>Actinomycetes</taxon>
        <taxon>Jatrophihabitantales</taxon>
        <taxon>Jatrophihabitantaceae</taxon>
        <taxon>Jatrophihabitans</taxon>
    </lineage>
</organism>
<feature type="domain" description="DUF4232" evidence="3">
    <location>
        <begin position="270"/>
        <end position="382"/>
    </location>
</feature>
<dbReference type="InterPro" id="IPR025326">
    <property type="entry name" value="DUF4232"/>
</dbReference>
<evidence type="ECO:0000259" key="3">
    <source>
        <dbReference type="Pfam" id="PF14016"/>
    </source>
</evidence>
<reference evidence="4" key="2">
    <citation type="submission" date="2022-05" db="EMBL/GenBank/DDBJ databases">
        <authorList>
            <person name="Kim J.-S."/>
            <person name="Lee K."/>
            <person name="Suh M."/>
            <person name="Eom M."/>
            <person name="Kim J.-S."/>
            <person name="Kim D.-S."/>
            <person name="Ko S.-H."/>
            <person name="Shin Y."/>
            <person name="Lee J.-S."/>
        </authorList>
    </citation>
    <scope>NUCLEOTIDE SEQUENCE</scope>
    <source>
        <strain evidence="4">N237</strain>
    </source>
</reference>
<dbReference type="RefSeq" id="WP_249770897.1">
    <property type="nucleotide sequence ID" value="NZ_CP097332.1"/>
</dbReference>
<name>A0ABY4QWS0_9ACTN</name>
<protein>
    <submittedName>
        <fullName evidence="4">DUF4232 domain-containing protein</fullName>
    </submittedName>
</protein>
<feature type="transmembrane region" description="Helical" evidence="2">
    <location>
        <begin position="56"/>
        <end position="76"/>
    </location>
</feature>
<evidence type="ECO:0000256" key="1">
    <source>
        <dbReference type="SAM" id="MobiDB-lite"/>
    </source>
</evidence>
<gene>
    <name evidence="4" type="ORF">M6D93_16610</name>
</gene>
<keyword evidence="2" id="KW-1133">Transmembrane helix</keyword>
<evidence type="ECO:0000313" key="5">
    <source>
        <dbReference type="Proteomes" id="UP001056336"/>
    </source>
</evidence>
<feature type="compositionally biased region" description="Polar residues" evidence="1">
    <location>
        <begin position="79"/>
        <end position="88"/>
    </location>
</feature>
<feature type="region of interest" description="Disordered" evidence="1">
    <location>
        <begin position="79"/>
        <end position="106"/>
    </location>
</feature>
<dbReference type="EMBL" id="CP097332">
    <property type="protein sequence ID" value="UQX87908.1"/>
    <property type="molecule type" value="Genomic_DNA"/>
</dbReference>
<keyword evidence="2" id="KW-0472">Membrane</keyword>
<reference evidence="4" key="1">
    <citation type="journal article" date="2018" name="Int. J. Syst. Evol. Microbiol.">
        <title>Jatrophihabitans telluris sp. nov., isolated from sediment soil of lava forest wetlands and the emended description of the genus Jatrophihabitans.</title>
        <authorList>
            <person name="Lee K.C."/>
            <person name="Suh M.K."/>
            <person name="Eom M.K."/>
            <person name="Kim K.K."/>
            <person name="Kim J.S."/>
            <person name="Kim D.S."/>
            <person name="Ko S.H."/>
            <person name="Shin Y.K."/>
            <person name="Lee J.S."/>
        </authorList>
    </citation>
    <scope>NUCLEOTIDE SEQUENCE</scope>
    <source>
        <strain evidence="4">N237</strain>
    </source>
</reference>
<keyword evidence="5" id="KW-1185">Reference proteome</keyword>
<accession>A0ABY4QWS0</accession>
<evidence type="ECO:0000313" key="4">
    <source>
        <dbReference type="EMBL" id="UQX87908.1"/>
    </source>
</evidence>
<evidence type="ECO:0000256" key="2">
    <source>
        <dbReference type="SAM" id="Phobius"/>
    </source>
</evidence>
<dbReference type="Pfam" id="PF14016">
    <property type="entry name" value="DUF4232"/>
    <property type="match status" value="1"/>
</dbReference>
<proteinExistence type="predicted"/>
<sequence length="396" mass="39805">MTERTLTEELDSVLRAHALDAPDPAATISAVLAATVAVPGDPQDPRWWRPLVSARAAGWVAAVLVVIGGGVGAVVAHPNGQTKSSSAGSAAADRQNAGGYAANRPNADSQASAAAGAAGGTAALLGPRPGVTSPGIPTGAGADCGAGQSGTAKTFPARVPDPATGDTLYFATSACSGTAGTSEASTVTVYRLHRRDALPEAVLLTPREGLHTTDVTVSSERGTVVVTVTGTDYRAVTGPRHGALTEYRFAMSTDGRTFTPLGNVVTVQACVSSQLRANATLHPEAGWAAAVKLTNTGPQSCVLQGYPDVSATAATDSATASSASGARAAYDHSTPADPNAVVTLEPGGSTVLIIEAGHDMRCASADQLNIELPSGGQPVSLSYPLHLCSIKVHPFG</sequence>
<dbReference type="Proteomes" id="UP001056336">
    <property type="component" value="Chromosome"/>
</dbReference>
<keyword evidence="2" id="KW-0812">Transmembrane</keyword>